<dbReference type="RefSeq" id="WP_203840591.1">
    <property type="nucleotide sequence ID" value="NZ_BAAATV010000013.1"/>
</dbReference>
<dbReference type="EMBL" id="BOMN01000092">
    <property type="protein sequence ID" value="GIE23542.1"/>
    <property type="molecule type" value="Genomic_DNA"/>
</dbReference>
<comment type="caution">
    <text evidence="1">The sequence shown here is derived from an EMBL/GenBank/DDBJ whole genome shotgun (WGS) entry which is preliminary data.</text>
</comment>
<evidence type="ECO:0000313" key="1">
    <source>
        <dbReference type="EMBL" id="GIE23542.1"/>
    </source>
</evidence>
<organism evidence="1 2">
    <name type="scientific">Winogradskya humida</name>
    <dbReference type="NCBI Taxonomy" id="113566"/>
    <lineage>
        <taxon>Bacteria</taxon>
        <taxon>Bacillati</taxon>
        <taxon>Actinomycetota</taxon>
        <taxon>Actinomycetes</taxon>
        <taxon>Micromonosporales</taxon>
        <taxon>Micromonosporaceae</taxon>
        <taxon>Winogradskya</taxon>
    </lineage>
</organism>
<protein>
    <recommendedName>
        <fullName evidence="3">Killing trait domain-containing protein</fullName>
    </recommendedName>
</protein>
<evidence type="ECO:0008006" key="3">
    <source>
        <dbReference type="Google" id="ProtNLM"/>
    </source>
</evidence>
<proteinExistence type="predicted"/>
<gene>
    <name evidence="1" type="ORF">Ahu01nite_066440</name>
</gene>
<keyword evidence="2" id="KW-1185">Reference proteome</keyword>
<evidence type="ECO:0000313" key="2">
    <source>
        <dbReference type="Proteomes" id="UP000603200"/>
    </source>
</evidence>
<accession>A0ABQ3ZZL5</accession>
<dbReference type="Proteomes" id="UP000603200">
    <property type="component" value="Unassembled WGS sequence"/>
</dbReference>
<name>A0ABQ3ZZL5_9ACTN</name>
<sequence length="73" mass="7546">MMQNSHTPHDLSTHYDVDPGRVTASASAQQHLLAQQGAAAQRAAYVQESAALQAVAVQRLIAAQHAAGGAGRS</sequence>
<reference evidence="1 2" key="1">
    <citation type="submission" date="2021-01" db="EMBL/GenBank/DDBJ databases">
        <title>Whole genome shotgun sequence of Actinoplanes humidus NBRC 14915.</title>
        <authorList>
            <person name="Komaki H."/>
            <person name="Tamura T."/>
        </authorList>
    </citation>
    <scope>NUCLEOTIDE SEQUENCE [LARGE SCALE GENOMIC DNA]</scope>
    <source>
        <strain evidence="1 2">NBRC 14915</strain>
    </source>
</reference>